<proteinExistence type="predicted"/>
<dbReference type="AlphaFoldDB" id="A0A9X2BZV4"/>
<dbReference type="InterPro" id="IPR029058">
    <property type="entry name" value="AB_hydrolase_fold"/>
</dbReference>
<dbReference type="GO" id="GO:0016787">
    <property type="term" value="F:hydrolase activity"/>
    <property type="evidence" value="ECO:0007669"/>
    <property type="project" value="UniProtKB-KW"/>
</dbReference>
<accession>A0A9X2BZV4</accession>
<keyword evidence="2" id="KW-1185">Reference proteome</keyword>
<evidence type="ECO:0000313" key="1">
    <source>
        <dbReference type="EMBL" id="MCK9687093.1"/>
    </source>
</evidence>
<dbReference type="Proteomes" id="UP001139353">
    <property type="component" value="Unassembled WGS sequence"/>
</dbReference>
<evidence type="ECO:0000313" key="2">
    <source>
        <dbReference type="Proteomes" id="UP001139353"/>
    </source>
</evidence>
<protein>
    <submittedName>
        <fullName evidence="1">Alpha/beta hydrolase</fullName>
    </submittedName>
</protein>
<dbReference type="EMBL" id="JAJLJH010000003">
    <property type="protein sequence ID" value="MCK9687093.1"/>
    <property type="molecule type" value="Genomic_DNA"/>
</dbReference>
<sequence length="190" mass="20020">MRSPCIDVLFIQGASDGAHAADRALADALGSALGDGFRVHFPHMPHEEAPDNDVWRRAISTALHRTPATFLVAHSAGAAIVADMLARGGEDAAALAALPGVLLLAPPFVGAGGWKLDGFRLDEPVQPETLAGLPLQLYFGSADTTVPPAHADLYARRFPGATIHRLPGCGHQFEGWMAHVARDVRALARA</sequence>
<keyword evidence="1" id="KW-0378">Hydrolase</keyword>
<dbReference type="RefSeq" id="WP_275683126.1">
    <property type="nucleotide sequence ID" value="NZ_JAJLJH010000003.1"/>
</dbReference>
<gene>
    <name evidence="1" type="ORF">LPC04_15380</name>
</gene>
<dbReference type="SUPFAM" id="SSF53474">
    <property type="entry name" value="alpha/beta-Hydrolases"/>
    <property type="match status" value="1"/>
</dbReference>
<dbReference type="Gene3D" id="3.40.50.1820">
    <property type="entry name" value="alpha/beta hydrolase"/>
    <property type="match status" value="1"/>
</dbReference>
<name>A0A9X2BZV4_9BURK</name>
<reference evidence="1" key="1">
    <citation type="submission" date="2021-11" db="EMBL/GenBank/DDBJ databases">
        <title>BS-T2-15 a new species belonging to the Comamonadaceae family isolated from the soil of a French oak forest.</title>
        <authorList>
            <person name="Mieszkin S."/>
            <person name="Alain K."/>
        </authorList>
    </citation>
    <scope>NUCLEOTIDE SEQUENCE</scope>
    <source>
        <strain evidence="1">BS-T2-15</strain>
    </source>
</reference>
<organism evidence="1 2">
    <name type="scientific">Scleromatobacter humisilvae</name>
    <dbReference type="NCBI Taxonomy" id="2897159"/>
    <lineage>
        <taxon>Bacteria</taxon>
        <taxon>Pseudomonadati</taxon>
        <taxon>Pseudomonadota</taxon>
        <taxon>Betaproteobacteria</taxon>
        <taxon>Burkholderiales</taxon>
        <taxon>Sphaerotilaceae</taxon>
        <taxon>Scleromatobacter</taxon>
    </lineage>
</organism>
<dbReference type="InterPro" id="IPR010662">
    <property type="entry name" value="RBBP9/YdeN"/>
</dbReference>
<comment type="caution">
    <text evidence="1">The sequence shown here is derived from an EMBL/GenBank/DDBJ whole genome shotgun (WGS) entry which is preliminary data.</text>
</comment>
<dbReference type="Pfam" id="PF06821">
    <property type="entry name" value="Ser_hydrolase"/>
    <property type="match status" value="1"/>
</dbReference>